<sequence>MNNALLKTILAGVAAITMGAAVANAGPLMDRIEAGEPIRIGFANEIPFAYPGDDGSPKGFVNAHALGVLAKMGYDNIEPVQTEWGGLIPGLNAGRFDIVTGGMNILASRCENIAFSEPMAKVGDAFIVAPGNPKKIGNYESLAENDAIMVTGAGYSNIEAAKAAGVAEDKIMQVPGPTEILAAVRAGRADAGAGTYFTVKQLADSSGGAVEVTDPSAMPEDAVNWAGIGFRKDDQDFLAKFNAAQKEYLGSEEMMKAVAEYGYGEGSLPGDKTTEWVCANR</sequence>
<name>A0ABV3SFV7_9HYPH</name>
<dbReference type="Proteomes" id="UP001556692">
    <property type="component" value="Unassembled WGS sequence"/>
</dbReference>
<dbReference type="InterPro" id="IPR001638">
    <property type="entry name" value="Solute-binding_3/MltF_N"/>
</dbReference>
<protein>
    <submittedName>
        <fullName evidence="4">Ectoine/hydroxyectoine ABC transporter substrate-binding protein EhuB</fullName>
    </submittedName>
</protein>
<evidence type="ECO:0000313" key="4">
    <source>
        <dbReference type="EMBL" id="MEX0405644.1"/>
    </source>
</evidence>
<evidence type="ECO:0000313" key="5">
    <source>
        <dbReference type="Proteomes" id="UP001556692"/>
    </source>
</evidence>
<evidence type="ECO:0000256" key="2">
    <source>
        <dbReference type="SAM" id="SignalP"/>
    </source>
</evidence>
<dbReference type="SMART" id="SM00062">
    <property type="entry name" value="PBPb"/>
    <property type="match status" value="1"/>
</dbReference>
<dbReference type="InterPro" id="IPR014337">
    <property type="entry name" value="Ectoine_EhuB"/>
</dbReference>
<evidence type="ECO:0000256" key="1">
    <source>
        <dbReference type="ARBA" id="ARBA00022729"/>
    </source>
</evidence>
<comment type="caution">
    <text evidence="4">The sequence shown here is derived from an EMBL/GenBank/DDBJ whole genome shotgun (WGS) entry which is preliminary data.</text>
</comment>
<gene>
    <name evidence="4" type="primary">ehuB</name>
    <name evidence="4" type="ORF">ABGN05_08230</name>
</gene>
<dbReference type="EMBL" id="JBDPGJ010000002">
    <property type="protein sequence ID" value="MEX0405644.1"/>
    <property type="molecule type" value="Genomic_DNA"/>
</dbReference>
<dbReference type="PANTHER" id="PTHR35936">
    <property type="entry name" value="MEMBRANE-BOUND LYTIC MUREIN TRANSGLYCOSYLASE F"/>
    <property type="match status" value="1"/>
</dbReference>
<evidence type="ECO:0000259" key="3">
    <source>
        <dbReference type="SMART" id="SM00062"/>
    </source>
</evidence>
<organism evidence="4 5">
    <name type="scientific">Aquibium pacificus</name>
    <dbReference type="NCBI Taxonomy" id="3153579"/>
    <lineage>
        <taxon>Bacteria</taxon>
        <taxon>Pseudomonadati</taxon>
        <taxon>Pseudomonadota</taxon>
        <taxon>Alphaproteobacteria</taxon>
        <taxon>Hyphomicrobiales</taxon>
        <taxon>Phyllobacteriaceae</taxon>
        <taxon>Aquibium</taxon>
    </lineage>
</organism>
<feature type="domain" description="Solute-binding protein family 3/N-terminal" evidence="3">
    <location>
        <begin position="37"/>
        <end position="265"/>
    </location>
</feature>
<keyword evidence="1 2" id="KW-0732">Signal</keyword>
<accession>A0ABV3SFV7</accession>
<keyword evidence="5" id="KW-1185">Reference proteome</keyword>
<feature type="signal peptide" evidence="2">
    <location>
        <begin position="1"/>
        <end position="25"/>
    </location>
</feature>
<reference evidence="4 5" key="1">
    <citation type="submission" date="2024-05" db="EMBL/GenBank/DDBJ databases">
        <authorList>
            <person name="Jiang F."/>
        </authorList>
    </citation>
    <scope>NUCLEOTIDE SEQUENCE [LARGE SCALE GENOMIC DNA]</scope>
    <source>
        <strain evidence="4 5">LZ166</strain>
    </source>
</reference>
<dbReference type="RefSeq" id="WP_367953530.1">
    <property type="nucleotide sequence ID" value="NZ_JBDPGJ010000002.1"/>
</dbReference>
<proteinExistence type="predicted"/>
<dbReference type="NCBIfam" id="TIGR02995">
    <property type="entry name" value="ectoine_ehuB"/>
    <property type="match status" value="1"/>
</dbReference>
<dbReference type="Gene3D" id="3.40.190.10">
    <property type="entry name" value="Periplasmic binding protein-like II"/>
    <property type="match status" value="2"/>
</dbReference>
<dbReference type="Pfam" id="PF00497">
    <property type="entry name" value="SBP_bac_3"/>
    <property type="match status" value="1"/>
</dbReference>
<feature type="chain" id="PRO_5046318649" evidence="2">
    <location>
        <begin position="26"/>
        <end position="281"/>
    </location>
</feature>
<dbReference type="PANTHER" id="PTHR35936:SF17">
    <property type="entry name" value="ARGININE-BINDING EXTRACELLULAR PROTEIN ARTP"/>
    <property type="match status" value="1"/>
</dbReference>
<dbReference type="SUPFAM" id="SSF53850">
    <property type="entry name" value="Periplasmic binding protein-like II"/>
    <property type="match status" value="1"/>
</dbReference>